<feature type="transmembrane region" description="Helical" evidence="6">
    <location>
        <begin position="75"/>
        <end position="99"/>
    </location>
</feature>
<dbReference type="Pfam" id="PF00892">
    <property type="entry name" value="EamA"/>
    <property type="match status" value="2"/>
</dbReference>
<protein>
    <recommendedName>
        <fullName evidence="6">WAT1-related protein</fullName>
    </recommendedName>
</protein>
<dbReference type="InterPro" id="IPR030184">
    <property type="entry name" value="WAT1-related"/>
</dbReference>
<comment type="caution">
    <text evidence="8">The sequence shown here is derived from an EMBL/GenBank/DDBJ whole genome shotgun (WGS) entry which is preliminary data.</text>
</comment>
<keyword evidence="9" id="KW-1185">Reference proteome</keyword>
<feature type="domain" description="EamA" evidence="7">
    <location>
        <begin position="17"/>
        <end position="148"/>
    </location>
</feature>
<feature type="transmembrane region" description="Helical" evidence="6">
    <location>
        <begin position="105"/>
        <end position="124"/>
    </location>
</feature>
<sequence length="367" mass="39189">MAATLLGSSAWRAHAGMAVAQLAFGGYDVLTKSVLDVGVNRLVFCVYRDLVALAVLAPVAFLQERRVRPPLTPQLVASFALLGFTGLFVCPLLFLFGLVYTNASYVAAFQPAVPVFTFLLAAITGVEAINVFSKDGILMVIGTAVCVSGAVLMALYRGPSLIGLGLGGTNAQWLASTMLQHGVETWHLGMLCIIGNCCLMAVYLVVQARLVITYPANLSLTAYSYGFAAIYMVLTGVFATNGLHEWAVTTTDIIAILYAGVIASCLSYAIITWATKIIGPSLVSLYYPLQPACATFLSTIFLHSPVYVGSIIGGFFIIVGLYLVTWARYNEAQGALVVGYLDPLLVGHPRPRAPQTQESSLNAFIDH</sequence>
<feature type="transmembrane region" description="Helical" evidence="6">
    <location>
        <begin position="186"/>
        <end position="206"/>
    </location>
</feature>
<reference evidence="8" key="2">
    <citation type="submission" date="2021-12" db="EMBL/GenBank/DDBJ databases">
        <title>Resequencing data analysis of finger millet.</title>
        <authorList>
            <person name="Hatakeyama M."/>
            <person name="Aluri S."/>
            <person name="Balachadran M.T."/>
            <person name="Sivarajan S.R."/>
            <person name="Poveda L."/>
            <person name="Shimizu-Inatsugi R."/>
            <person name="Schlapbach R."/>
            <person name="Sreeman S.M."/>
            <person name="Shimizu K.K."/>
        </authorList>
    </citation>
    <scope>NUCLEOTIDE SEQUENCE</scope>
</reference>
<feature type="domain" description="EamA" evidence="7">
    <location>
        <begin position="188"/>
        <end position="325"/>
    </location>
</feature>
<feature type="transmembrane region" description="Helical" evidence="6">
    <location>
        <begin position="253"/>
        <end position="271"/>
    </location>
</feature>
<name>A0AAV5G2C9_ELECO</name>
<dbReference type="GO" id="GO:0022857">
    <property type="term" value="F:transmembrane transporter activity"/>
    <property type="evidence" value="ECO:0007669"/>
    <property type="project" value="InterPro"/>
</dbReference>
<evidence type="ECO:0000313" key="8">
    <source>
        <dbReference type="EMBL" id="GJN41059.1"/>
    </source>
</evidence>
<evidence type="ECO:0000256" key="6">
    <source>
        <dbReference type="RuleBase" id="RU363077"/>
    </source>
</evidence>
<evidence type="ECO:0000313" key="9">
    <source>
        <dbReference type="Proteomes" id="UP001054889"/>
    </source>
</evidence>
<reference evidence="8" key="1">
    <citation type="journal article" date="2018" name="DNA Res.">
        <title>Multiple hybrid de novo genome assembly of finger millet, an orphan allotetraploid crop.</title>
        <authorList>
            <person name="Hatakeyama M."/>
            <person name="Aluri S."/>
            <person name="Balachadran M.T."/>
            <person name="Sivarajan S.R."/>
            <person name="Patrignani A."/>
            <person name="Gruter S."/>
            <person name="Poveda L."/>
            <person name="Shimizu-Inatsugi R."/>
            <person name="Baeten J."/>
            <person name="Francoijs K.J."/>
            <person name="Nataraja K.N."/>
            <person name="Reddy Y.A.N."/>
            <person name="Phadnis S."/>
            <person name="Ravikumar R.L."/>
            <person name="Schlapbach R."/>
            <person name="Sreeman S.M."/>
            <person name="Shimizu K.K."/>
        </authorList>
    </citation>
    <scope>NUCLEOTIDE SEQUENCE</scope>
</reference>
<feature type="transmembrane region" description="Helical" evidence="6">
    <location>
        <begin position="218"/>
        <end position="241"/>
    </location>
</feature>
<feature type="transmembrane region" description="Helical" evidence="6">
    <location>
        <begin position="39"/>
        <end position="63"/>
    </location>
</feature>
<feature type="transmembrane region" description="Helical" evidence="6">
    <location>
        <begin position="283"/>
        <end position="301"/>
    </location>
</feature>
<dbReference type="InterPro" id="IPR037185">
    <property type="entry name" value="EmrE-like"/>
</dbReference>
<dbReference type="InterPro" id="IPR000620">
    <property type="entry name" value="EamA_dom"/>
</dbReference>
<evidence type="ECO:0000256" key="5">
    <source>
        <dbReference type="ARBA" id="ARBA00023136"/>
    </source>
</evidence>
<dbReference type="GO" id="GO:0016020">
    <property type="term" value="C:membrane"/>
    <property type="evidence" value="ECO:0007669"/>
    <property type="project" value="UniProtKB-SubCell"/>
</dbReference>
<feature type="transmembrane region" description="Helical" evidence="6">
    <location>
        <begin position="136"/>
        <end position="156"/>
    </location>
</feature>
<dbReference type="Proteomes" id="UP001054889">
    <property type="component" value="Unassembled WGS sequence"/>
</dbReference>
<evidence type="ECO:0000256" key="3">
    <source>
        <dbReference type="ARBA" id="ARBA00022692"/>
    </source>
</evidence>
<comment type="subcellular location">
    <subcellularLocation>
        <location evidence="1 6">Membrane</location>
        <topology evidence="1 6">Multi-pass membrane protein</topology>
    </subcellularLocation>
</comment>
<dbReference type="EMBL" id="BQKI01000199">
    <property type="protein sequence ID" value="GJN41059.1"/>
    <property type="molecule type" value="Genomic_DNA"/>
</dbReference>
<dbReference type="AlphaFoldDB" id="A0AAV5G2C9"/>
<dbReference type="SUPFAM" id="SSF103481">
    <property type="entry name" value="Multidrug resistance efflux transporter EmrE"/>
    <property type="match status" value="2"/>
</dbReference>
<evidence type="ECO:0000259" key="7">
    <source>
        <dbReference type="Pfam" id="PF00892"/>
    </source>
</evidence>
<gene>
    <name evidence="8" type="primary">gn00383</name>
    <name evidence="8" type="ORF">PR202_gn00383</name>
</gene>
<keyword evidence="3 6" id="KW-0812">Transmembrane</keyword>
<comment type="similarity">
    <text evidence="2 6">Belongs to the drug/metabolite transporter (DMT) superfamily. Plant drug/metabolite exporter (P-DME) (TC 2.A.7.4) family.</text>
</comment>
<evidence type="ECO:0000256" key="2">
    <source>
        <dbReference type="ARBA" id="ARBA00007635"/>
    </source>
</evidence>
<organism evidence="8 9">
    <name type="scientific">Eleusine coracana subsp. coracana</name>
    <dbReference type="NCBI Taxonomy" id="191504"/>
    <lineage>
        <taxon>Eukaryota</taxon>
        <taxon>Viridiplantae</taxon>
        <taxon>Streptophyta</taxon>
        <taxon>Embryophyta</taxon>
        <taxon>Tracheophyta</taxon>
        <taxon>Spermatophyta</taxon>
        <taxon>Magnoliopsida</taxon>
        <taxon>Liliopsida</taxon>
        <taxon>Poales</taxon>
        <taxon>Poaceae</taxon>
        <taxon>PACMAD clade</taxon>
        <taxon>Chloridoideae</taxon>
        <taxon>Cynodonteae</taxon>
        <taxon>Eleusininae</taxon>
        <taxon>Eleusine</taxon>
    </lineage>
</organism>
<dbReference type="PANTHER" id="PTHR31218">
    <property type="entry name" value="WAT1-RELATED PROTEIN"/>
    <property type="match status" value="1"/>
</dbReference>
<proteinExistence type="inferred from homology"/>
<feature type="transmembrane region" description="Helical" evidence="6">
    <location>
        <begin position="307"/>
        <end position="324"/>
    </location>
</feature>
<evidence type="ECO:0000256" key="1">
    <source>
        <dbReference type="ARBA" id="ARBA00004141"/>
    </source>
</evidence>
<accession>A0AAV5G2C9</accession>
<evidence type="ECO:0000256" key="4">
    <source>
        <dbReference type="ARBA" id="ARBA00022989"/>
    </source>
</evidence>
<keyword evidence="5 6" id="KW-0472">Membrane</keyword>
<keyword evidence="4 6" id="KW-1133">Transmembrane helix</keyword>